<feature type="transmembrane region" description="Helical" evidence="1">
    <location>
        <begin position="153"/>
        <end position="174"/>
    </location>
</feature>
<dbReference type="Proteomes" id="UP000183257">
    <property type="component" value="Unassembled WGS sequence"/>
</dbReference>
<keyword evidence="1" id="KW-0812">Transmembrane</keyword>
<name>A0A1K1PGV2_9FLAO</name>
<feature type="transmembrane region" description="Helical" evidence="1">
    <location>
        <begin position="7"/>
        <end position="28"/>
    </location>
</feature>
<protein>
    <recommendedName>
        <fullName evidence="4">Transmembrane protein</fullName>
    </recommendedName>
</protein>
<reference evidence="3" key="1">
    <citation type="submission" date="2016-11" db="EMBL/GenBank/DDBJ databases">
        <authorList>
            <person name="Varghese N."/>
            <person name="Submissions S."/>
        </authorList>
    </citation>
    <scope>NUCLEOTIDE SEQUENCE [LARGE SCALE GENOMIC DNA]</scope>
    <source>
        <strain evidence="3">DSM 24786</strain>
    </source>
</reference>
<keyword evidence="1" id="KW-1133">Transmembrane helix</keyword>
<dbReference type="AlphaFoldDB" id="A0A1K1PGV2"/>
<proteinExistence type="predicted"/>
<feature type="transmembrane region" description="Helical" evidence="1">
    <location>
        <begin position="181"/>
        <end position="200"/>
    </location>
</feature>
<dbReference type="EMBL" id="FPIY01000002">
    <property type="protein sequence ID" value="SFW46667.1"/>
    <property type="molecule type" value="Genomic_DNA"/>
</dbReference>
<feature type="transmembrane region" description="Helical" evidence="1">
    <location>
        <begin position="81"/>
        <end position="98"/>
    </location>
</feature>
<keyword evidence="3" id="KW-1185">Reference proteome</keyword>
<dbReference type="STRING" id="76595.SAMN05660313_01870"/>
<feature type="transmembrane region" description="Helical" evidence="1">
    <location>
        <begin position="40"/>
        <end position="60"/>
    </location>
</feature>
<evidence type="ECO:0008006" key="4">
    <source>
        <dbReference type="Google" id="ProtNLM"/>
    </source>
</evidence>
<gene>
    <name evidence="2" type="ORF">SAMN05660313_01870</name>
</gene>
<evidence type="ECO:0000313" key="2">
    <source>
        <dbReference type="EMBL" id="SFW46667.1"/>
    </source>
</evidence>
<accession>A0A1K1PGV2</accession>
<dbReference type="OrthoDB" id="9786064at2"/>
<sequence>MKGLSKLASSIFHPLFTPVIGTLCYFKITPQYYTANLFMGNILPILILTVIVPLVCYIILRSVGAISSFSAPSLEERKYPLYISLGLLLLIVYKVIPNNYSKELFFFFLGLVAATFSTLLLLFMRFKSSMHLMGLGTLTMLLINLSVHFEVNIIFAIATAIICTGIVATSRLYLKANSNSEIIVGFLIGLVSQFITIKYWL</sequence>
<organism evidence="2 3">
    <name type="scientific">Cellulophaga fucicola</name>
    <dbReference type="NCBI Taxonomy" id="76595"/>
    <lineage>
        <taxon>Bacteria</taxon>
        <taxon>Pseudomonadati</taxon>
        <taxon>Bacteroidota</taxon>
        <taxon>Flavobacteriia</taxon>
        <taxon>Flavobacteriales</taxon>
        <taxon>Flavobacteriaceae</taxon>
        <taxon>Cellulophaga</taxon>
    </lineage>
</organism>
<evidence type="ECO:0000256" key="1">
    <source>
        <dbReference type="SAM" id="Phobius"/>
    </source>
</evidence>
<keyword evidence="1" id="KW-0472">Membrane</keyword>
<dbReference type="RefSeq" id="WP_072303505.1">
    <property type="nucleotide sequence ID" value="NZ_FPIY01000002.1"/>
</dbReference>
<evidence type="ECO:0000313" key="3">
    <source>
        <dbReference type="Proteomes" id="UP000183257"/>
    </source>
</evidence>
<feature type="transmembrane region" description="Helical" evidence="1">
    <location>
        <begin position="104"/>
        <end position="123"/>
    </location>
</feature>